<dbReference type="AlphaFoldDB" id="A0A238ZA79"/>
<keyword evidence="2" id="KW-1185">Reference proteome</keyword>
<dbReference type="Proteomes" id="UP000198348">
    <property type="component" value="Unassembled WGS sequence"/>
</dbReference>
<proteinExistence type="predicted"/>
<evidence type="ECO:0000313" key="2">
    <source>
        <dbReference type="Proteomes" id="UP000198348"/>
    </source>
</evidence>
<dbReference type="RefSeq" id="WP_245818816.1">
    <property type="nucleotide sequence ID" value="NZ_FZNW01000020.1"/>
</dbReference>
<evidence type="ECO:0000313" key="1">
    <source>
        <dbReference type="EMBL" id="SNR79888.1"/>
    </source>
</evidence>
<gene>
    <name evidence="1" type="ORF">SAMN06265360_12012</name>
</gene>
<protein>
    <submittedName>
        <fullName evidence="1">Uncharacterized protein</fullName>
    </submittedName>
</protein>
<accession>A0A238ZA79</accession>
<reference evidence="2" key="1">
    <citation type="submission" date="2017-06" db="EMBL/GenBank/DDBJ databases">
        <authorList>
            <person name="Varghese N."/>
            <person name="Submissions S."/>
        </authorList>
    </citation>
    <scope>NUCLEOTIDE SEQUENCE [LARGE SCALE GENOMIC DNA]</scope>
    <source>
        <strain evidence="2">DSM 45207</strain>
    </source>
</reference>
<name>A0A238ZA79_9PSEU</name>
<sequence length="92" mass="9851">MSLTITPPLGLDAHRVWVLIASPTGAVDAARVAYHPERARFIALPCLAFDTTAVLPTYPTTGELIPGFRWATTGDVDAHAELFTTSSVEGAW</sequence>
<organism evidence="1 2">
    <name type="scientific">Haloechinothrix alba</name>
    <dbReference type="NCBI Taxonomy" id="664784"/>
    <lineage>
        <taxon>Bacteria</taxon>
        <taxon>Bacillati</taxon>
        <taxon>Actinomycetota</taxon>
        <taxon>Actinomycetes</taxon>
        <taxon>Pseudonocardiales</taxon>
        <taxon>Pseudonocardiaceae</taxon>
        <taxon>Haloechinothrix</taxon>
    </lineage>
</organism>
<dbReference type="EMBL" id="FZNW01000020">
    <property type="protein sequence ID" value="SNR79888.1"/>
    <property type="molecule type" value="Genomic_DNA"/>
</dbReference>